<evidence type="ECO:0000256" key="3">
    <source>
        <dbReference type="SAM" id="SignalP"/>
    </source>
</evidence>
<evidence type="ECO:0000256" key="2">
    <source>
        <dbReference type="RuleBase" id="RU000393"/>
    </source>
</evidence>
<protein>
    <recommendedName>
        <fullName evidence="2">Superoxide dismutase [Cu-Zn]</fullName>
        <ecNumber evidence="2">1.15.1.1</ecNumber>
    </recommendedName>
</protein>
<keyword evidence="7" id="KW-1185">Reference proteome</keyword>
<dbReference type="Proteomes" id="UP000001426">
    <property type="component" value="Chromosome"/>
</dbReference>
<comment type="function">
    <text evidence="2">Destroys radicals which are normally produced within the cells and which are toxic to biological systems.</text>
</comment>
<dbReference type="HOGENOM" id="CLU_056632_8_1_5"/>
<keyword evidence="3" id="KW-0732">Signal</keyword>
<keyword evidence="2" id="KW-0186">Copper</keyword>
<name>Q6ND84_RHOPA</name>
<keyword evidence="2" id="KW-0862">Zinc</keyword>
<evidence type="ECO:0000259" key="4">
    <source>
        <dbReference type="Pfam" id="PF00080"/>
    </source>
</evidence>
<feature type="chain" id="PRO_5042809148" description="Superoxide dismutase [Cu-Zn]" evidence="3">
    <location>
        <begin position="22"/>
        <end position="172"/>
    </location>
</feature>
<dbReference type="SUPFAM" id="SSF49329">
    <property type="entry name" value="Cu,Zn superoxide dismutase-like"/>
    <property type="match status" value="1"/>
</dbReference>
<gene>
    <name evidence="5" type="primary">sodC</name>
    <name evidence="5" type="ordered locus">RPA0225</name>
    <name evidence="6" type="ORF">TX73_001165</name>
</gene>
<feature type="domain" description="Superoxide dismutase copper/zinc binding" evidence="4">
    <location>
        <begin position="38"/>
        <end position="168"/>
    </location>
</feature>
<reference evidence="5 7" key="2">
    <citation type="journal article" date="2004" name="Nat. Biotechnol.">
        <title>Complete genome sequence of the metabolically versatile photosynthetic bacterium Rhodopseudomonas palustris.</title>
        <authorList>
            <person name="Larimer F.W."/>
            <person name="Chain P."/>
            <person name="Hauser L."/>
            <person name="Lamerdin J."/>
            <person name="Malfatti S."/>
            <person name="Do L."/>
            <person name="Land M.L."/>
            <person name="Pelletier D.A."/>
            <person name="Beatty J.T."/>
            <person name="Lang A.S."/>
            <person name="Tabita F.R."/>
            <person name="Gibson J.L."/>
            <person name="Hanson T.E."/>
            <person name="Bobst C."/>
            <person name="Torres J.L."/>
            <person name="Peres C."/>
            <person name="Harrison F.H."/>
            <person name="Gibson J."/>
            <person name="Harwood C.S."/>
        </authorList>
    </citation>
    <scope>NUCLEOTIDE SEQUENCE [LARGE SCALE GENOMIC DNA]</scope>
    <source>
        <strain evidence="7">ATCC BAA-98 / CGA009</strain>
        <strain evidence="5">CGA009</strain>
    </source>
</reference>
<dbReference type="EMBL" id="CP116810">
    <property type="protein sequence ID" value="WCL90351.1"/>
    <property type="molecule type" value="Genomic_DNA"/>
</dbReference>
<dbReference type="AlphaFoldDB" id="Q6ND84"/>
<keyword evidence="2 5" id="KW-0560">Oxidoreductase</keyword>
<dbReference type="STRING" id="258594.RPA0225"/>
<dbReference type="EC" id="1.15.1.1" evidence="2"/>
<sequence length="172" mass="17364">MILRALLCTGALLGVTTAAMAADSAKATLKNAEGTEIGTATLTESSKGVTIKLALKGLPPGEHAFHIHAVGKCEPPFTSAGGHFNPENKKHGKMAEGGAHAGDMPNLDVPASGALSIDVVNDAVTLAKGKPNSVFKDGGTALVIHAKADDYKSDPAGNAGDRIACGVIEEAK</sequence>
<reference evidence="6" key="1">
    <citation type="submission" date="2003-07" db="EMBL/GenBank/DDBJ databases">
        <authorList>
            <consortium name="Rhodopseudomonas genome consortium"/>
            <person name="Larimer F."/>
            <person name="Harwood C."/>
        </authorList>
    </citation>
    <scope>NUCLEOTIDE SEQUENCE</scope>
    <source>
        <strain evidence="6">CGA009</strain>
    </source>
</reference>
<dbReference type="EMBL" id="BX572593">
    <property type="protein sequence ID" value="CAE25669.1"/>
    <property type="molecule type" value="Genomic_DNA"/>
</dbReference>
<dbReference type="Gene3D" id="2.60.40.200">
    <property type="entry name" value="Superoxide dismutase, copper/zinc binding domain"/>
    <property type="match status" value="1"/>
</dbReference>
<proteinExistence type="inferred from homology"/>
<evidence type="ECO:0000313" key="6">
    <source>
        <dbReference type="EMBL" id="WCL90351.1"/>
    </source>
</evidence>
<comment type="similarity">
    <text evidence="1 2">Belongs to the Cu-Zn superoxide dismutase family.</text>
</comment>
<dbReference type="Pfam" id="PF00080">
    <property type="entry name" value="Sod_Cu"/>
    <property type="match status" value="1"/>
</dbReference>
<dbReference type="PANTHER" id="PTHR10003">
    <property type="entry name" value="SUPEROXIDE DISMUTASE CU-ZN -RELATED"/>
    <property type="match status" value="1"/>
</dbReference>
<dbReference type="RefSeq" id="WP_011155793.1">
    <property type="nucleotide sequence ID" value="NZ_CP116810.1"/>
</dbReference>
<dbReference type="InterPro" id="IPR001424">
    <property type="entry name" value="SOD_Cu_Zn_dom"/>
</dbReference>
<comment type="cofactor">
    <cofactor evidence="2">
        <name>Cu cation</name>
        <dbReference type="ChEBI" id="CHEBI:23378"/>
    </cofactor>
    <text evidence="2">Binds 1 copper ion per subunit.</text>
</comment>
<reference evidence="6" key="3">
    <citation type="submission" date="2022-12" db="EMBL/GenBank/DDBJ databases">
        <title>Complete genome sequence of Rhodopseudomonas palustris CGA0092 and corrections to the R. palustris CGA009 genome sequence.</title>
        <authorList>
            <person name="Mazny B.R."/>
            <person name="Sheff O.F."/>
            <person name="LaSarre B."/>
            <person name="McKinlay A."/>
            <person name="McKinlay J.B."/>
        </authorList>
    </citation>
    <scope>NUCLEOTIDE SEQUENCE</scope>
    <source>
        <strain evidence="6">CGA009</strain>
    </source>
</reference>
<comment type="catalytic activity">
    <reaction evidence="2">
        <text>2 superoxide + 2 H(+) = H2O2 + O2</text>
        <dbReference type="Rhea" id="RHEA:20696"/>
        <dbReference type="ChEBI" id="CHEBI:15378"/>
        <dbReference type="ChEBI" id="CHEBI:15379"/>
        <dbReference type="ChEBI" id="CHEBI:16240"/>
        <dbReference type="ChEBI" id="CHEBI:18421"/>
        <dbReference type="EC" id="1.15.1.1"/>
    </reaction>
</comment>
<dbReference type="InterPro" id="IPR018152">
    <property type="entry name" value="SOD_Cu/Zn_BS"/>
</dbReference>
<dbReference type="GeneID" id="66891231"/>
<dbReference type="CDD" id="cd00305">
    <property type="entry name" value="Cu-Zn_Superoxide_Dismutase"/>
    <property type="match status" value="1"/>
</dbReference>
<dbReference type="KEGG" id="rpa:TX73_001165"/>
<dbReference type="InterPro" id="IPR024134">
    <property type="entry name" value="SOD_Cu/Zn_/chaperone"/>
</dbReference>
<dbReference type="PROSITE" id="PS00332">
    <property type="entry name" value="SOD_CU_ZN_2"/>
    <property type="match status" value="1"/>
</dbReference>
<comment type="cofactor">
    <cofactor evidence="2">
        <name>Zn(2+)</name>
        <dbReference type="ChEBI" id="CHEBI:29105"/>
    </cofactor>
    <text evidence="2">Binds 1 zinc ion per subunit.</text>
</comment>
<dbReference type="PRINTS" id="PR00068">
    <property type="entry name" value="CUZNDISMTASE"/>
</dbReference>
<accession>Q6ND84</accession>
<organism evidence="5">
    <name type="scientific">Rhodopseudomonas palustris (strain ATCC BAA-98 / CGA009)</name>
    <dbReference type="NCBI Taxonomy" id="258594"/>
    <lineage>
        <taxon>Bacteria</taxon>
        <taxon>Pseudomonadati</taxon>
        <taxon>Pseudomonadota</taxon>
        <taxon>Alphaproteobacteria</taxon>
        <taxon>Hyphomicrobiales</taxon>
        <taxon>Nitrobacteraceae</taxon>
        <taxon>Rhodopseudomonas</taxon>
    </lineage>
</organism>
<dbReference type="InterPro" id="IPR036423">
    <property type="entry name" value="SOD-like_Cu/Zn_dom_sf"/>
</dbReference>
<evidence type="ECO:0000313" key="7">
    <source>
        <dbReference type="Proteomes" id="UP000001426"/>
    </source>
</evidence>
<feature type="signal peptide" evidence="3">
    <location>
        <begin position="1"/>
        <end position="21"/>
    </location>
</feature>
<dbReference type="GO" id="GO:0004784">
    <property type="term" value="F:superoxide dismutase activity"/>
    <property type="evidence" value="ECO:0007669"/>
    <property type="project" value="UniProtKB-EC"/>
</dbReference>
<dbReference type="GO" id="GO:0005507">
    <property type="term" value="F:copper ion binding"/>
    <property type="evidence" value="ECO:0007669"/>
    <property type="project" value="InterPro"/>
</dbReference>
<keyword evidence="2" id="KW-0479">Metal-binding</keyword>
<dbReference type="eggNOG" id="COG2032">
    <property type="taxonomic scope" value="Bacteria"/>
</dbReference>
<evidence type="ECO:0000256" key="1">
    <source>
        <dbReference type="ARBA" id="ARBA00010457"/>
    </source>
</evidence>
<evidence type="ECO:0000313" key="5">
    <source>
        <dbReference type="EMBL" id="CAE25669.1"/>
    </source>
</evidence>
<dbReference type="PhylomeDB" id="Q6ND84"/>